<evidence type="ECO:0000256" key="2">
    <source>
        <dbReference type="ARBA" id="ARBA00012646"/>
    </source>
</evidence>
<dbReference type="InterPro" id="IPR029052">
    <property type="entry name" value="Metallo-depent_PP-like"/>
</dbReference>
<keyword evidence="4" id="KW-0378">Hydrolase</keyword>
<reference evidence="7" key="1">
    <citation type="submission" date="2024-02" db="EMBL/GenBank/DDBJ databases">
        <authorList>
            <consortium name="ELIXIR-Norway"/>
            <consortium name="Elixir Norway"/>
        </authorList>
    </citation>
    <scope>NUCLEOTIDE SEQUENCE</scope>
</reference>
<dbReference type="InterPro" id="IPR004843">
    <property type="entry name" value="Calcineurin-like_PHP"/>
</dbReference>
<dbReference type="PANTHER" id="PTHR10161:SF14">
    <property type="entry name" value="TARTRATE-RESISTANT ACID PHOSPHATASE TYPE 5"/>
    <property type="match status" value="1"/>
</dbReference>
<dbReference type="InterPro" id="IPR051558">
    <property type="entry name" value="Metallophosphoesterase_PAP"/>
</dbReference>
<evidence type="ECO:0000256" key="1">
    <source>
        <dbReference type="ARBA" id="ARBA00000032"/>
    </source>
</evidence>
<evidence type="ECO:0000256" key="4">
    <source>
        <dbReference type="ARBA" id="ARBA00022801"/>
    </source>
</evidence>
<dbReference type="EC" id="3.1.3.2" evidence="2"/>
<feature type="transmembrane region" description="Helical" evidence="5">
    <location>
        <begin position="39"/>
        <end position="57"/>
    </location>
</feature>
<keyword evidence="3" id="KW-0732">Signal</keyword>
<dbReference type="Proteomes" id="UP001497512">
    <property type="component" value="Chromosome 14"/>
</dbReference>
<evidence type="ECO:0000259" key="6">
    <source>
        <dbReference type="Pfam" id="PF00149"/>
    </source>
</evidence>
<organism evidence="7 8">
    <name type="scientific">Sphagnum troendelagicum</name>
    <dbReference type="NCBI Taxonomy" id="128251"/>
    <lineage>
        <taxon>Eukaryota</taxon>
        <taxon>Viridiplantae</taxon>
        <taxon>Streptophyta</taxon>
        <taxon>Embryophyta</taxon>
        <taxon>Bryophyta</taxon>
        <taxon>Sphagnophytina</taxon>
        <taxon>Sphagnopsida</taxon>
        <taxon>Sphagnales</taxon>
        <taxon>Sphagnaceae</taxon>
        <taxon>Sphagnum</taxon>
    </lineage>
</organism>
<dbReference type="Pfam" id="PF00149">
    <property type="entry name" value="Metallophos"/>
    <property type="match status" value="1"/>
</dbReference>
<gene>
    <name evidence="7" type="ORF">CSSPTR1EN2_LOCUS6666</name>
</gene>
<keyword evidence="5" id="KW-0472">Membrane</keyword>
<protein>
    <recommendedName>
        <fullName evidence="2">acid phosphatase</fullName>
        <ecNumber evidence="2">3.1.3.2</ecNumber>
    </recommendedName>
</protein>
<dbReference type="SUPFAM" id="SSF56300">
    <property type="entry name" value="Metallo-dependent phosphatases"/>
    <property type="match status" value="1"/>
</dbReference>
<evidence type="ECO:0000256" key="3">
    <source>
        <dbReference type="ARBA" id="ARBA00022729"/>
    </source>
</evidence>
<comment type="catalytic activity">
    <reaction evidence="1">
        <text>a phosphate monoester + H2O = an alcohol + phosphate</text>
        <dbReference type="Rhea" id="RHEA:15017"/>
        <dbReference type="ChEBI" id="CHEBI:15377"/>
        <dbReference type="ChEBI" id="CHEBI:30879"/>
        <dbReference type="ChEBI" id="CHEBI:43474"/>
        <dbReference type="ChEBI" id="CHEBI:67140"/>
        <dbReference type="EC" id="3.1.3.2"/>
    </reaction>
</comment>
<dbReference type="CDD" id="cd07378">
    <property type="entry name" value="MPP_ACP5"/>
    <property type="match status" value="1"/>
</dbReference>
<evidence type="ECO:0000313" key="7">
    <source>
        <dbReference type="EMBL" id="CAK9202997.1"/>
    </source>
</evidence>
<keyword evidence="5" id="KW-1133">Transmembrane helix</keyword>
<evidence type="ECO:0000313" key="8">
    <source>
        <dbReference type="Proteomes" id="UP001497512"/>
    </source>
</evidence>
<evidence type="ECO:0000256" key="5">
    <source>
        <dbReference type="SAM" id="Phobius"/>
    </source>
</evidence>
<sequence>MASWEARPLRDEEIGLLSALQVPVCDSGSRRRFCLAKTVGAMLVGFCLGCVVASWYATNENMVAAGPLYPPPSLCPLNFLVVGDWGRRGRYNQTLVAAQMGRVGQDLKIDFVISAGDNFYQHGLIGPEDQKFSDSFTDIYTAPSLQKTWYTVLGNHDYMGDVLALLGDFLPQRDWRWFCHRQFQIQHPLCGPSYIGECEKFVEFFFIDTTPFVDEYWNSTGKETFDWRGLAPREEQLWSQLQNLSSALEQSAATWKIVVGHHTIRSLGHHGDTLELVQQVLPILEAQNVDLYINGHDHYLEYIKHSDSDVHFITSGGGSKAWQGMQTPTEEDGLQFGYDGQGFVSVSMTVASLHLQFHDALGSTLYSLDLKKH</sequence>
<proteinExistence type="predicted"/>
<dbReference type="PANTHER" id="PTHR10161">
    <property type="entry name" value="TARTRATE-RESISTANT ACID PHOSPHATASE TYPE 5"/>
    <property type="match status" value="1"/>
</dbReference>
<keyword evidence="8" id="KW-1185">Reference proteome</keyword>
<feature type="domain" description="Calcineurin-like phosphoesterase" evidence="6">
    <location>
        <begin position="78"/>
        <end position="299"/>
    </location>
</feature>
<dbReference type="InterPro" id="IPR024927">
    <property type="entry name" value="Acid_PPase"/>
</dbReference>
<name>A0ABP0TRB0_9BRYO</name>
<dbReference type="Gene3D" id="3.60.21.10">
    <property type="match status" value="1"/>
</dbReference>
<accession>A0ABP0TRB0</accession>
<dbReference type="EMBL" id="OZ019906">
    <property type="protein sequence ID" value="CAK9202997.1"/>
    <property type="molecule type" value="Genomic_DNA"/>
</dbReference>
<keyword evidence="5" id="KW-0812">Transmembrane</keyword>